<dbReference type="SUPFAM" id="SSF52540">
    <property type="entry name" value="P-loop containing nucleoside triphosphate hydrolases"/>
    <property type="match status" value="1"/>
</dbReference>
<evidence type="ECO:0000259" key="5">
    <source>
        <dbReference type="PROSITE" id="PS50893"/>
    </source>
</evidence>
<evidence type="ECO:0000313" key="6">
    <source>
        <dbReference type="EMBL" id="QNE17532.1"/>
    </source>
</evidence>
<dbReference type="GO" id="GO:0005524">
    <property type="term" value="F:ATP binding"/>
    <property type="evidence" value="ECO:0007669"/>
    <property type="project" value="UniProtKB-KW"/>
</dbReference>
<dbReference type="PROSITE" id="PS00211">
    <property type="entry name" value="ABC_TRANSPORTER_1"/>
    <property type="match status" value="1"/>
</dbReference>
<feature type="domain" description="ABC transporter" evidence="5">
    <location>
        <begin position="4"/>
        <end position="238"/>
    </location>
</feature>
<dbReference type="InterPro" id="IPR015854">
    <property type="entry name" value="ABC_transpr_LolD-like"/>
</dbReference>
<sequence>MHLLELSSGTKSVVGKSAGSSAGKPAADGHGGEQVLLRGVSLTLDPGERVAVVGRSGSGKSTLLSILGLLDDLSDGTYLVDGVGVRGLRDAARARLRAQLFGFVFQNFCLLPQLSVRENVEAAILHLGLRRRSRRELALEALAKVRMEGLAGRRPDQLSGGERQRVAIARALVCGPRVILADEPTGSLDEETGAVVMKELHALAHDGGVALVVVTHDKLVAAGCDRMLTLDRGALVSP</sequence>
<dbReference type="PANTHER" id="PTHR24220:SF86">
    <property type="entry name" value="ABC TRANSPORTER ABCH.1"/>
    <property type="match status" value="1"/>
</dbReference>
<dbReference type="Pfam" id="PF00005">
    <property type="entry name" value="ABC_tran"/>
    <property type="match status" value="1"/>
</dbReference>
<dbReference type="GO" id="GO:0022857">
    <property type="term" value="F:transmembrane transporter activity"/>
    <property type="evidence" value="ECO:0007669"/>
    <property type="project" value="TreeGrafter"/>
</dbReference>
<protein>
    <submittedName>
        <fullName evidence="6">ABC transporter ATP-binding protein</fullName>
    </submittedName>
</protein>
<evidence type="ECO:0000256" key="4">
    <source>
        <dbReference type="SAM" id="MobiDB-lite"/>
    </source>
</evidence>
<dbReference type="Proteomes" id="UP000515563">
    <property type="component" value="Chromosome"/>
</dbReference>
<organism evidence="6 7">
    <name type="scientific">Kribbella qitaiheensis</name>
    <dbReference type="NCBI Taxonomy" id="1544730"/>
    <lineage>
        <taxon>Bacteria</taxon>
        <taxon>Bacillati</taxon>
        <taxon>Actinomycetota</taxon>
        <taxon>Actinomycetes</taxon>
        <taxon>Propionibacteriales</taxon>
        <taxon>Kribbellaceae</taxon>
        <taxon>Kribbella</taxon>
    </lineage>
</organism>
<keyword evidence="3 6" id="KW-0067">ATP-binding</keyword>
<accession>A0A7G6WU67</accession>
<dbReference type="InterPro" id="IPR003593">
    <property type="entry name" value="AAA+_ATPase"/>
</dbReference>
<dbReference type="PANTHER" id="PTHR24220">
    <property type="entry name" value="IMPORT ATP-BINDING PROTEIN"/>
    <property type="match status" value="1"/>
</dbReference>
<dbReference type="AlphaFoldDB" id="A0A7G6WU67"/>
<evidence type="ECO:0000313" key="7">
    <source>
        <dbReference type="Proteomes" id="UP000515563"/>
    </source>
</evidence>
<dbReference type="GO" id="GO:0016887">
    <property type="term" value="F:ATP hydrolysis activity"/>
    <property type="evidence" value="ECO:0007669"/>
    <property type="project" value="InterPro"/>
</dbReference>
<name>A0A7G6WU67_9ACTN</name>
<evidence type="ECO:0000256" key="1">
    <source>
        <dbReference type="ARBA" id="ARBA00022448"/>
    </source>
</evidence>
<dbReference type="KEGG" id="kqi:F1D05_05930"/>
<dbReference type="SMART" id="SM00382">
    <property type="entry name" value="AAA"/>
    <property type="match status" value="1"/>
</dbReference>
<dbReference type="InterPro" id="IPR003439">
    <property type="entry name" value="ABC_transporter-like_ATP-bd"/>
</dbReference>
<dbReference type="CDD" id="cd03255">
    <property type="entry name" value="ABC_MJ0796_LolCDE_FtsE"/>
    <property type="match status" value="1"/>
</dbReference>
<feature type="region of interest" description="Disordered" evidence="4">
    <location>
        <begin position="1"/>
        <end position="31"/>
    </location>
</feature>
<gene>
    <name evidence="6" type="ORF">F1D05_05930</name>
</gene>
<feature type="compositionally biased region" description="Low complexity" evidence="4">
    <location>
        <begin position="7"/>
        <end position="26"/>
    </location>
</feature>
<keyword evidence="1" id="KW-0813">Transport</keyword>
<proteinExistence type="predicted"/>
<reference evidence="7" key="1">
    <citation type="submission" date="2019-09" db="EMBL/GenBank/DDBJ databases">
        <title>Antimicrobial potential of Antarctic Bacteria.</title>
        <authorList>
            <person name="Benaud N."/>
            <person name="Edwards R.J."/>
            <person name="Ferrari B.C."/>
        </authorList>
    </citation>
    <scope>NUCLEOTIDE SEQUENCE [LARGE SCALE GENOMIC DNA]</scope>
    <source>
        <strain evidence="7">SPB151</strain>
    </source>
</reference>
<dbReference type="EMBL" id="CP043661">
    <property type="protein sequence ID" value="QNE17532.1"/>
    <property type="molecule type" value="Genomic_DNA"/>
</dbReference>
<dbReference type="InterPro" id="IPR027417">
    <property type="entry name" value="P-loop_NTPase"/>
</dbReference>
<dbReference type="Gene3D" id="3.40.50.300">
    <property type="entry name" value="P-loop containing nucleotide triphosphate hydrolases"/>
    <property type="match status" value="1"/>
</dbReference>
<keyword evidence="2" id="KW-0547">Nucleotide-binding</keyword>
<dbReference type="RefSeq" id="WP_185446359.1">
    <property type="nucleotide sequence ID" value="NZ_CP043661.1"/>
</dbReference>
<evidence type="ECO:0000256" key="3">
    <source>
        <dbReference type="ARBA" id="ARBA00022840"/>
    </source>
</evidence>
<dbReference type="PROSITE" id="PS50893">
    <property type="entry name" value="ABC_TRANSPORTER_2"/>
    <property type="match status" value="1"/>
</dbReference>
<dbReference type="InterPro" id="IPR017871">
    <property type="entry name" value="ABC_transporter-like_CS"/>
</dbReference>
<keyword evidence="7" id="KW-1185">Reference proteome</keyword>
<dbReference type="GO" id="GO:0005886">
    <property type="term" value="C:plasma membrane"/>
    <property type="evidence" value="ECO:0007669"/>
    <property type="project" value="TreeGrafter"/>
</dbReference>
<evidence type="ECO:0000256" key="2">
    <source>
        <dbReference type="ARBA" id="ARBA00022741"/>
    </source>
</evidence>
<dbReference type="InterPro" id="IPR017911">
    <property type="entry name" value="MacB-like_ATP-bd"/>
</dbReference>
<reference evidence="6 7" key="2">
    <citation type="journal article" date="2020" name="Microbiol. Resour. Announc.">
        <title>Antarctic desert soil bacteria exhibit high novel natural product potential, evaluated through long-read genome sequencing and comparative genomics.</title>
        <authorList>
            <person name="Benaud N."/>
            <person name="Edwards R.J."/>
            <person name="Amos T.G."/>
            <person name="D'Agostino P.M."/>
            <person name="Gutierrez-Chavez C."/>
            <person name="Montgomery K."/>
            <person name="Nicetic I."/>
            <person name="Ferrari B.C."/>
        </authorList>
    </citation>
    <scope>NUCLEOTIDE SEQUENCE [LARGE SCALE GENOMIC DNA]</scope>
    <source>
        <strain evidence="6 7">SPB151</strain>
    </source>
</reference>